<reference evidence="2 3" key="1">
    <citation type="submission" date="2017-02" db="EMBL/GenBank/DDBJ databases">
        <authorList>
            <person name="Peterson S.W."/>
        </authorList>
    </citation>
    <scope>NUCLEOTIDE SEQUENCE [LARGE SCALE GENOMIC DNA]</scope>
    <source>
        <strain evidence="2 3">S285</strain>
    </source>
</reference>
<sequence length="114" mass="12514">MVTFRCGTTIRIVTAGAALVATSVVRAEETSPNTECYTVAQTREKIAQHGLADPVPLLRKAGAENQGEPLAARLCRNGEVFIYDITVMRRDGRIERVPINAADGKPQPRREKRP</sequence>
<gene>
    <name evidence="2" type="ORF">B1812_05145</name>
</gene>
<dbReference type="KEGG" id="mbry:B1812_05145"/>
<evidence type="ECO:0000313" key="3">
    <source>
        <dbReference type="Proteomes" id="UP000193978"/>
    </source>
</evidence>
<evidence type="ECO:0000313" key="2">
    <source>
        <dbReference type="EMBL" id="ARN80550.1"/>
    </source>
</evidence>
<dbReference type="STRING" id="655015.B1812_05145"/>
<keyword evidence="1" id="KW-0732">Signal</keyword>
<dbReference type="Proteomes" id="UP000193978">
    <property type="component" value="Chromosome"/>
</dbReference>
<dbReference type="EMBL" id="CP019948">
    <property type="protein sequence ID" value="ARN80550.1"/>
    <property type="molecule type" value="Genomic_DNA"/>
</dbReference>
<protein>
    <recommendedName>
        <fullName evidence="4">PepSY domain-containing protein</fullName>
    </recommendedName>
</protein>
<evidence type="ECO:0000256" key="1">
    <source>
        <dbReference type="SAM" id="SignalP"/>
    </source>
</evidence>
<feature type="chain" id="PRO_5012529339" description="PepSY domain-containing protein" evidence="1">
    <location>
        <begin position="28"/>
        <end position="114"/>
    </location>
</feature>
<keyword evidence="3" id="KW-1185">Reference proteome</keyword>
<feature type="signal peptide" evidence="1">
    <location>
        <begin position="1"/>
        <end position="27"/>
    </location>
</feature>
<proteinExistence type="predicted"/>
<name>A0A1W6MSF9_9HYPH</name>
<accession>A0A1W6MSF9</accession>
<organism evidence="2 3">
    <name type="scientific">Methylocystis bryophila</name>
    <dbReference type="NCBI Taxonomy" id="655015"/>
    <lineage>
        <taxon>Bacteria</taxon>
        <taxon>Pseudomonadati</taxon>
        <taxon>Pseudomonadota</taxon>
        <taxon>Alphaproteobacteria</taxon>
        <taxon>Hyphomicrobiales</taxon>
        <taxon>Methylocystaceae</taxon>
        <taxon>Methylocystis</taxon>
    </lineage>
</organism>
<evidence type="ECO:0008006" key="4">
    <source>
        <dbReference type="Google" id="ProtNLM"/>
    </source>
</evidence>
<dbReference type="AlphaFoldDB" id="A0A1W6MSF9"/>